<evidence type="ECO:0000313" key="3">
    <source>
        <dbReference type="EMBL" id="MFC4131605.1"/>
    </source>
</evidence>
<dbReference type="Gene3D" id="3.40.50.720">
    <property type="entry name" value="NAD(P)-binding Rossmann-like Domain"/>
    <property type="match status" value="1"/>
</dbReference>
<dbReference type="PROSITE" id="PS00061">
    <property type="entry name" value="ADH_SHORT"/>
    <property type="match status" value="1"/>
</dbReference>
<organism evidence="3 4">
    <name type="scientific">Hamadaea flava</name>
    <dbReference type="NCBI Taxonomy" id="1742688"/>
    <lineage>
        <taxon>Bacteria</taxon>
        <taxon>Bacillati</taxon>
        <taxon>Actinomycetota</taxon>
        <taxon>Actinomycetes</taxon>
        <taxon>Micromonosporales</taxon>
        <taxon>Micromonosporaceae</taxon>
        <taxon>Hamadaea</taxon>
    </lineage>
</organism>
<evidence type="ECO:0000256" key="2">
    <source>
        <dbReference type="ARBA" id="ARBA00023002"/>
    </source>
</evidence>
<keyword evidence="4" id="KW-1185">Reference proteome</keyword>
<dbReference type="Proteomes" id="UP001595816">
    <property type="component" value="Unassembled WGS sequence"/>
</dbReference>
<dbReference type="InterPro" id="IPR020904">
    <property type="entry name" value="Sc_DH/Rdtase_CS"/>
</dbReference>
<reference evidence="4" key="1">
    <citation type="journal article" date="2019" name="Int. J. Syst. Evol. Microbiol.">
        <title>The Global Catalogue of Microorganisms (GCM) 10K type strain sequencing project: providing services to taxonomists for standard genome sequencing and annotation.</title>
        <authorList>
            <consortium name="The Broad Institute Genomics Platform"/>
            <consortium name="The Broad Institute Genome Sequencing Center for Infectious Disease"/>
            <person name="Wu L."/>
            <person name="Ma J."/>
        </authorList>
    </citation>
    <scope>NUCLEOTIDE SEQUENCE [LARGE SCALE GENOMIC DNA]</scope>
    <source>
        <strain evidence="4">CGMCC 4.7289</strain>
    </source>
</reference>
<keyword evidence="2" id="KW-0560">Oxidoreductase</keyword>
<dbReference type="InterPro" id="IPR002347">
    <property type="entry name" value="SDR_fam"/>
</dbReference>
<dbReference type="EMBL" id="JBHSAY010000006">
    <property type="protein sequence ID" value="MFC4131605.1"/>
    <property type="molecule type" value="Genomic_DNA"/>
</dbReference>
<accession>A0ABV8LLI7</accession>
<evidence type="ECO:0000313" key="4">
    <source>
        <dbReference type="Proteomes" id="UP001595816"/>
    </source>
</evidence>
<gene>
    <name evidence="3" type="ORF">ACFOZ4_13420</name>
</gene>
<dbReference type="InterPro" id="IPR036291">
    <property type="entry name" value="NAD(P)-bd_dom_sf"/>
</dbReference>
<sequence>MLAGEVVVVTGGAQGIGAAIATAAEQQGARVGVIDLHPAPIGYAVQADVSDAAAVDVAFRVLTAELGPVTVLVNNAGRNAYFDPVAMTEDDWETVFAVDLKSAWLCAKAVLPPMIAARQGSIVNISSLHSSLTSRGMFPYAAAKSGLVGLTRSLALEVAEHGVRVNAVSPGYVRTRLVQDFFDRSPDPGLERTVLDAQPLGRIGTPEEVANVVCFLASPYASYVTGANWAVDGGLGARFA</sequence>
<dbReference type="RefSeq" id="WP_253755293.1">
    <property type="nucleotide sequence ID" value="NZ_JAMZDZ010000001.1"/>
</dbReference>
<dbReference type="PANTHER" id="PTHR42760:SF133">
    <property type="entry name" value="3-OXOACYL-[ACYL-CARRIER-PROTEIN] REDUCTASE"/>
    <property type="match status" value="1"/>
</dbReference>
<dbReference type="SUPFAM" id="SSF51735">
    <property type="entry name" value="NAD(P)-binding Rossmann-fold domains"/>
    <property type="match status" value="1"/>
</dbReference>
<dbReference type="PRINTS" id="PR00080">
    <property type="entry name" value="SDRFAMILY"/>
</dbReference>
<proteinExistence type="inferred from homology"/>
<dbReference type="PRINTS" id="PR00081">
    <property type="entry name" value="GDHRDH"/>
</dbReference>
<name>A0ABV8LLI7_9ACTN</name>
<comment type="caution">
    <text evidence="3">The sequence shown here is derived from an EMBL/GenBank/DDBJ whole genome shotgun (WGS) entry which is preliminary data.</text>
</comment>
<dbReference type="Pfam" id="PF13561">
    <property type="entry name" value="adh_short_C2"/>
    <property type="match status" value="1"/>
</dbReference>
<dbReference type="PANTHER" id="PTHR42760">
    <property type="entry name" value="SHORT-CHAIN DEHYDROGENASES/REDUCTASES FAMILY MEMBER"/>
    <property type="match status" value="1"/>
</dbReference>
<evidence type="ECO:0000256" key="1">
    <source>
        <dbReference type="ARBA" id="ARBA00006484"/>
    </source>
</evidence>
<comment type="similarity">
    <text evidence="1">Belongs to the short-chain dehydrogenases/reductases (SDR) family.</text>
</comment>
<protein>
    <submittedName>
        <fullName evidence="3">SDR family oxidoreductase</fullName>
    </submittedName>
</protein>